<organism evidence="1 2">
    <name type="scientific">Mycena rosella</name>
    <name type="common">Pink bonnet</name>
    <name type="synonym">Agaricus rosellus</name>
    <dbReference type="NCBI Taxonomy" id="1033263"/>
    <lineage>
        <taxon>Eukaryota</taxon>
        <taxon>Fungi</taxon>
        <taxon>Dikarya</taxon>
        <taxon>Basidiomycota</taxon>
        <taxon>Agaricomycotina</taxon>
        <taxon>Agaricomycetes</taxon>
        <taxon>Agaricomycetidae</taxon>
        <taxon>Agaricales</taxon>
        <taxon>Marasmiineae</taxon>
        <taxon>Mycenaceae</taxon>
        <taxon>Mycena</taxon>
    </lineage>
</organism>
<dbReference type="SUPFAM" id="SSF48065">
    <property type="entry name" value="DBL homology domain (DH-domain)"/>
    <property type="match status" value="1"/>
</dbReference>
<dbReference type="Gene3D" id="1.20.900.10">
    <property type="entry name" value="Dbl homology (DH) domain"/>
    <property type="match status" value="1"/>
</dbReference>
<accession>A0AAD7CPC1</accession>
<dbReference type="InterPro" id="IPR035899">
    <property type="entry name" value="DBL_dom_sf"/>
</dbReference>
<evidence type="ECO:0000313" key="2">
    <source>
        <dbReference type="Proteomes" id="UP001221757"/>
    </source>
</evidence>
<protein>
    <recommendedName>
        <fullName evidence="3">DH domain-containing protein</fullName>
    </recommendedName>
</protein>
<evidence type="ECO:0008006" key="3">
    <source>
        <dbReference type="Google" id="ProtNLM"/>
    </source>
</evidence>
<dbReference type="EMBL" id="JARKIE010000304">
    <property type="protein sequence ID" value="KAJ7655941.1"/>
    <property type="molecule type" value="Genomic_DNA"/>
</dbReference>
<comment type="caution">
    <text evidence="1">The sequence shown here is derived from an EMBL/GenBank/DDBJ whole genome shotgun (WGS) entry which is preliminary data.</text>
</comment>
<keyword evidence="2" id="KW-1185">Reference proteome</keyword>
<reference evidence="1" key="1">
    <citation type="submission" date="2023-03" db="EMBL/GenBank/DDBJ databases">
        <title>Massive genome expansion in bonnet fungi (Mycena s.s.) driven by repeated elements and novel gene families across ecological guilds.</title>
        <authorList>
            <consortium name="Lawrence Berkeley National Laboratory"/>
            <person name="Harder C.B."/>
            <person name="Miyauchi S."/>
            <person name="Viragh M."/>
            <person name="Kuo A."/>
            <person name="Thoen E."/>
            <person name="Andreopoulos B."/>
            <person name="Lu D."/>
            <person name="Skrede I."/>
            <person name="Drula E."/>
            <person name="Henrissat B."/>
            <person name="Morin E."/>
            <person name="Kohler A."/>
            <person name="Barry K."/>
            <person name="LaButti K."/>
            <person name="Morin E."/>
            <person name="Salamov A."/>
            <person name="Lipzen A."/>
            <person name="Mereny Z."/>
            <person name="Hegedus B."/>
            <person name="Baldrian P."/>
            <person name="Stursova M."/>
            <person name="Weitz H."/>
            <person name="Taylor A."/>
            <person name="Grigoriev I.V."/>
            <person name="Nagy L.G."/>
            <person name="Martin F."/>
            <person name="Kauserud H."/>
        </authorList>
    </citation>
    <scope>NUCLEOTIDE SEQUENCE</scope>
    <source>
        <strain evidence="1">CBHHK067</strain>
    </source>
</reference>
<name>A0AAD7CPC1_MYCRO</name>
<gene>
    <name evidence="1" type="ORF">B0H17DRAFT_1213868</name>
</gene>
<dbReference type="AlphaFoldDB" id="A0AAD7CPC1"/>
<evidence type="ECO:0000313" key="1">
    <source>
        <dbReference type="EMBL" id="KAJ7655941.1"/>
    </source>
</evidence>
<dbReference type="Proteomes" id="UP001221757">
    <property type="component" value="Unassembled WGS sequence"/>
</dbReference>
<proteinExistence type="predicted"/>
<sequence>MSPSTVQLSAQDVARYNIIRELVETERKYVQDFDLLQKYANSVEESKLLDHCRRKRETTLAGDNVEVAHWAGSLPHRLHLYHVPASHHDVLDLIHRLRAEPVNVQLRRAFQCNIRETPKGVEC</sequence>